<proteinExistence type="inferred from homology"/>
<keyword evidence="5" id="KW-1003">Cell membrane</keyword>
<dbReference type="GO" id="GO:0015031">
    <property type="term" value="P:protein transport"/>
    <property type="evidence" value="ECO:0007669"/>
    <property type="project" value="UniProtKB-KW"/>
</dbReference>
<evidence type="ECO:0000256" key="5">
    <source>
        <dbReference type="ARBA" id="ARBA00022475"/>
    </source>
</evidence>
<dbReference type="GO" id="GO:0009288">
    <property type="term" value="C:bacterial-type flagellum"/>
    <property type="evidence" value="ECO:0007669"/>
    <property type="project" value="InterPro"/>
</dbReference>
<sequence>MKKFTFQLESVMNFKNQRLESKKAEHAKVIALVNEQIEKIEALLGKFKGINAEFNGKKMMGLSINEAMGYSGFLYKLEVEIQQEKRQLEKLKKVEEEKRAEVVEVKIETSTLEKLKEKKLEIYNKEVQKCEELYIEEFVSRSL</sequence>
<dbReference type="EMBL" id="LRVM01000001">
    <property type="protein sequence ID" value="KXL54501.1"/>
    <property type="molecule type" value="Genomic_DNA"/>
</dbReference>
<dbReference type="GO" id="GO:0006935">
    <property type="term" value="P:chemotaxis"/>
    <property type="evidence" value="ECO:0007669"/>
    <property type="project" value="UniProtKB-KW"/>
</dbReference>
<keyword evidence="8" id="KW-0653">Protein transport</keyword>
<dbReference type="GO" id="GO:0071973">
    <property type="term" value="P:bacterial-type flagellum-dependent cell motility"/>
    <property type="evidence" value="ECO:0007669"/>
    <property type="project" value="InterPro"/>
</dbReference>
<comment type="caution">
    <text evidence="12">The sequence shown here is derived from an EMBL/GenBank/DDBJ whole genome shotgun (WGS) entry which is preliminary data.</text>
</comment>
<evidence type="ECO:0000256" key="3">
    <source>
        <dbReference type="ARBA" id="ARBA00020392"/>
    </source>
</evidence>
<dbReference type="Pfam" id="PF02050">
    <property type="entry name" value="FliJ"/>
    <property type="match status" value="1"/>
</dbReference>
<dbReference type="InterPro" id="IPR053716">
    <property type="entry name" value="Flag_assembly_chemotaxis_eff"/>
</dbReference>
<evidence type="ECO:0000313" key="12">
    <source>
        <dbReference type="EMBL" id="KXL54501.1"/>
    </source>
</evidence>
<evidence type="ECO:0000256" key="9">
    <source>
        <dbReference type="ARBA" id="ARBA00023136"/>
    </source>
</evidence>
<comment type="similarity">
    <text evidence="2">Belongs to the FliJ family.</text>
</comment>
<keyword evidence="9" id="KW-0472">Membrane</keyword>
<dbReference type="AlphaFoldDB" id="A0A136WIZ8"/>
<keyword evidence="12" id="KW-0966">Cell projection</keyword>
<dbReference type="GO" id="GO:0044781">
    <property type="term" value="P:bacterial-type flagellum organization"/>
    <property type="evidence" value="ECO:0007669"/>
    <property type="project" value="UniProtKB-KW"/>
</dbReference>
<evidence type="ECO:0000256" key="8">
    <source>
        <dbReference type="ARBA" id="ARBA00022927"/>
    </source>
</evidence>
<protein>
    <recommendedName>
        <fullName evidence="3">Flagellar FliJ protein</fullName>
    </recommendedName>
</protein>
<dbReference type="OrthoDB" id="2087173at2"/>
<evidence type="ECO:0000256" key="11">
    <source>
        <dbReference type="SAM" id="Coils"/>
    </source>
</evidence>
<evidence type="ECO:0000256" key="1">
    <source>
        <dbReference type="ARBA" id="ARBA00004413"/>
    </source>
</evidence>
<dbReference type="Proteomes" id="UP000070539">
    <property type="component" value="Unassembled WGS sequence"/>
</dbReference>
<keyword evidence="6" id="KW-0145">Chemotaxis</keyword>
<evidence type="ECO:0000256" key="4">
    <source>
        <dbReference type="ARBA" id="ARBA00022448"/>
    </source>
</evidence>
<reference evidence="12 13" key="1">
    <citation type="submission" date="2016-01" db="EMBL/GenBank/DDBJ databases">
        <title>Genome sequence of Clostridium neopropionicum X4, DSM-3847.</title>
        <authorList>
            <person name="Poehlein A."/>
            <person name="Beck M.H."/>
            <person name="Bengelsdorf F.R."/>
            <person name="Daniel R."/>
            <person name="Duerre P."/>
        </authorList>
    </citation>
    <scope>NUCLEOTIDE SEQUENCE [LARGE SCALE GENOMIC DNA]</scope>
    <source>
        <strain evidence="12 13">DSM-3847</strain>
    </source>
</reference>
<keyword evidence="4" id="KW-0813">Transport</keyword>
<keyword evidence="10" id="KW-1006">Bacterial flagellum protein export</keyword>
<dbReference type="GO" id="GO:0005886">
    <property type="term" value="C:plasma membrane"/>
    <property type="evidence" value="ECO:0007669"/>
    <property type="project" value="UniProtKB-SubCell"/>
</dbReference>
<feature type="coiled-coil region" evidence="11">
    <location>
        <begin position="74"/>
        <end position="108"/>
    </location>
</feature>
<keyword evidence="7" id="KW-1005">Bacterial flagellum biogenesis</keyword>
<dbReference type="STRING" id="36847.CLNEO_06070"/>
<keyword evidence="12" id="KW-0282">Flagellum</keyword>
<gene>
    <name evidence="12" type="ORF">CLNEO_06070</name>
</gene>
<name>A0A136WIZ8_9FIRM</name>
<evidence type="ECO:0000313" key="13">
    <source>
        <dbReference type="Proteomes" id="UP000070539"/>
    </source>
</evidence>
<keyword evidence="13" id="KW-1185">Reference proteome</keyword>
<accession>A0A136WIZ8</accession>
<dbReference type="Gene3D" id="1.10.287.1700">
    <property type="match status" value="1"/>
</dbReference>
<organism evidence="12 13">
    <name type="scientific">Anaerotignum neopropionicum</name>
    <dbReference type="NCBI Taxonomy" id="36847"/>
    <lineage>
        <taxon>Bacteria</taxon>
        <taxon>Bacillati</taxon>
        <taxon>Bacillota</taxon>
        <taxon>Clostridia</taxon>
        <taxon>Lachnospirales</taxon>
        <taxon>Anaerotignaceae</taxon>
        <taxon>Anaerotignum</taxon>
    </lineage>
</organism>
<dbReference type="RefSeq" id="WP_066084214.1">
    <property type="nucleotide sequence ID" value="NZ_LRVM01000001.1"/>
</dbReference>
<evidence type="ECO:0000256" key="2">
    <source>
        <dbReference type="ARBA" id="ARBA00010004"/>
    </source>
</evidence>
<keyword evidence="11" id="KW-0175">Coiled coil</keyword>
<comment type="subcellular location">
    <subcellularLocation>
        <location evidence="1">Cell membrane</location>
        <topology evidence="1">Peripheral membrane protein</topology>
        <orientation evidence="1">Cytoplasmic side</orientation>
    </subcellularLocation>
</comment>
<keyword evidence="12" id="KW-0969">Cilium</keyword>
<evidence type="ECO:0000256" key="7">
    <source>
        <dbReference type="ARBA" id="ARBA00022795"/>
    </source>
</evidence>
<dbReference type="InterPro" id="IPR012823">
    <property type="entry name" value="Flagell_FliJ"/>
</dbReference>
<evidence type="ECO:0000256" key="10">
    <source>
        <dbReference type="ARBA" id="ARBA00023225"/>
    </source>
</evidence>
<evidence type="ECO:0000256" key="6">
    <source>
        <dbReference type="ARBA" id="ARBA00022500"/>
    </source>
</evidence>
<dbReference type="NCBIfam" id="TIGR02473">
    <property type="entry name" value="flagell_FliJ"/>
    <property type="match status" value="1"/>
</dbReference>